<proteinExistence type="predicted"/>
<protein>
    <recommendedName>
        <fullName evidence="1">MADF domain-containing protein</fullName>
    </recommendedName>
</protein>
<accession>A0A9P0NXY2</accession>
<feature type="domain" description="MADF" evidence="1">
    <location>
        <begin position="15"/>
        <end position="56"/>
    </location>
</feature>
<reference evidence="2" key="1">
    <citation type="submission" date="2022-03" db="EMBL/GenBank/DDBJ databases">
        <authorList>
            <person name="Sayadi A."/>
        </authorList>
    </citation>
    <scope>NUCLEOTIDE SEQUENCE</scope>
</reference>
<dbReference type="Proteomes" id="UP001152888">
    <property type="component" value="Unassembled WGS sequence"/>
</dbReference>
<evidence type="ECO:0000313" key="3">
    <source>
        <dbReference type="Proteomes" id="UP001152888"/>
    </source>
</evidence>
<gene>
    <name evidence="2" type="ORF">ACAOBT_LOCUS2809</name>
</gene>
<name>A0A9P0NXY2_ACAOB</name>
<dbReference type="InterPro" id="IPR006578">
    <property type="entry name" value="MADF-dom"/>
</dbReference>
<dbReference type="Pfam" id="PF10545">
    <property type="entry name" value="MADF_DNA_bdg"/>
    <property type="match status" value="1"/>
</dbReference>
<evidence type="ECO:0000259" key="1">
    <source>
        <dbReference type="Pfam" id="PF10545"/>
    </source>
</evidence>
<dbReference type="AlphaFoldDB" id="A0A9P0NXY2"/>
<evidence type="ECO:0000313" key="2">
    <source>
        <dbReference type="EMBL" id="CAH1958721.1"/>
    </source>
</evidence>
<sequence length="86" mass="10318">MSTKEWEKLIDKEILITLVEVRPVLWDKTLDKYKDNTASIVGWREICVILVEDFEAMEQRQRQEFGKLVMKKVETDERCLTENTKR</sequence>
<comment type="caution">
    <text evidence="2">The sequence shown here is derived from an EMBL/GenBank/DDBJ whole genome shotgun (WGS) entry which is preliminary data.</text>
</comment>
<dbReference type="EMBL" id="CAKOFQ010006678">
    <property type="protein sequence ID" value="CAH1958721.1"/>
    <property type="molecule type" value="Genomic_DNA"/>
</dbReference>
<organism evidence="2 3">
    <name type="scientific">Acanthoscelides obtectus</name>
    <name type="common">Bean weevil</name>
    <name type="synonym">Bruchus obtectus</name>
    <dbReference type="NCBI Taxonomy" id="200917"/>
    <lineage>
        <taxon>Eukaryota</taxon>
        <taxon>Metazoa</taxon>
        <taxon>Ecdysozoa</taxon>
        <taxon>Arthropoda</taxon>
        <taxon>Hexapoda</taxon>
        <taxon>Insecta</taxon>
        <taxon>Pterygota</taxon>
        <taxon>Neoptera</taxon>
        <taxon>Endopterygota</taxon>
        <taxon>Coleoptera</taxon>
        <taxon>Polyphaga</taxon>
        <taxon>Cucujiformia</taxon>
        <taxon>Chrysomeloidea</taxon>
        <taxon>Chrysomelidae</taxon>
        <taxon>Bruchinae</taxon>
        <taxon>Bruchini</taxon>
        <taxon>Acanthoscelides</taxon>
    </lineage>
</organism>
<dbReference type="OrthoDB" id="10071528at2759"/>
<keyword evidence="3" id="KW-1185">Reference proteome</keyword>